<organism evidence="12 13">
    <name type="scientific">Anthostomella pinea</name>
    <dbReference type="NCBI Taxonomy" id="933095"/>
    <lineage>
        <taxon>Eukaryota</taxon>
        <taxon>Fungi</taxon>
        <taxon>Dikarya</taxon>
        <taxon>Ascomycota</taxon>
        <taxon>Pezizomycotina</taxon>
        <taxon>Sordariomycetes</taxon>
        <taxon>Xylariomycetidae</taxon>
        <taxon>Xylariales</taxon>
        <taxon>Xylariaceae</taxon>
        <taxon>Anthostomella</taxon>
    </lineage>
</organism>
<dbReference type="CDD" id="cd12263">
    <property type="entry name" value="RRM_ABT1_like"/>
    <property type="match status" value="1"/>
</dbReference>
<keyword evidence="6" id="KW-0539">Nucleus</keyword>
<dbReference type="InterPro" id="IPR039119">
    <property type="entry name" value="ABT1/Esf2"/>
</dbReference>
<feature type="compositionally biased region" description="Acidic residues" evidence="10">
    <location>
        <begin position="47"/>
        <end position="65"/>
    </location>
</feature>
<evidence type="ECO:0000313" key="13">
    <source>
        <dbReference type="Proteomes" id="UP001295740"/>
    </source>
</evidence>
<reference evidence="12" key="1">
    <citation type="submission" date="2023-10" db="EMBL/GenBank/DDBJ databases">
        <authorList>
            <person name="Hackl T."/>
        </authorList>
    </citation>
    <scope>NUCLEOTIDE SEQUENCE</scope>
</reference>
<proteinExistence type="inferred from homology"/>
<dbReference type="GO" id="GO:0000472">
    <property type="term" value="P:endonucleolytic cleavage to generate mature 5'-end of SSU-rRNA from (SSU-rRNA, 5.8S rRNA, LSU-rRNA)"/>
    <property type="evidence" value="ECO:0007669"/>
    <property type="project" value="TreeGrafter"/>
</dbReference>
<evidence type="ECO:0000256" key="5">
    <source>
        <dbReference type="ARBA" id="ARBA00022884"/>
    </source>
</evidence>
<dbReference type="Proteomes" id="UP001295740">
    <property type="component" value="Unassembled WGS sequence"/>
</dbReference>
<keyword evidence="3" id="KW-0690">Ribosome biogenesis</keyword>
<dbReference type="PANTHER" id="PTHR12311">
    <property type="entry name" value="ACTIVATOR OF BASAL TRANSCRIPTION 1"/>
    <property type="match status" value="1"/>
</dbReference>
<accession>A0AAI8YPE3</accession>
<comment type="similarity">
    <text evidence="2">Belongs to the ESF2/ABP1 family.</text>
</comment>
<dbReference type="GO" id="GO:0003723">
    <property type="term" value="F:RNA binding"/>
    <property type="evidence" value="ECO:0007669"/>
    <property type="project" value="UniProtKB-UniRule"/>
</dbReference>
<dbReference type="Gene3D" id="3.30.70.330">
    <property type="match status" value="1"/>
</dbReference>
<feature type="compositionally biased region" description="Basic and acidic residues" evidence="10">
    <location>
        <begin position="82"/>
        <end position="101"/>
    </location>
</feature>
<name>A0AAI8YPE3_9PEZI</name>
<evidence type="ECO:0000256" key="7">
    <source>
        <dbReference type="ARBA" id="ARBA00025024"/>
    </source>
</evidence>
<feature type="compositionally biased region" description="Polar residues" evidence="10">
    <location>
        <begin position="66"/>
        <end position="79"/>
    </location>
</feature>
<dbReference type="EMBL" id="CAUWAG010000019">
    <property type="protein sequence ID" value="CAJ2512228.1"/>
    <property type="molecule type" value="Genomic_DNA"/>
</dbReference>
<feature type="region of interest" description="Disordered" evidence="10">
    <location>
        <begin position="272"/>
        <end position="327"/>
    </location>
</feature>
<dbReference type="PROSITE" id="PS50102">
    <property type="entry name" value="RRM"/>
    <property type="match status" value="1"/>
</dbReference>
<comment type="caution">
    <text evidence="12">The sequence shown here is derived from an EMBL/GenBank/DDBJ whole genome shotgun (WGS) entry which is preliminary data.</text>
</comment>
<dbReference type="SUPFAM" id="SSF54928">
    <property type="entry name" value="RNA-binding domain, RBD"/>
    <property type="match status" value="1"/>
</dbReference>
<keyword evidence="13" id="KW-1185">Reference proteome</keyword>
<evidence type="ECO:0000256" key="2">
    <source>
        <dbReference type="ARBA" id="ARBA00005819"/>
    </source>
</evidence>
<dbReference type="InterPro" id="IPR035979">
    <property type="entry name" value="RBD_domain_sf"/>
</dbReference>
<dbReference type="FunFam" id="3.30.70.330:FF:001147">
    <property type="entry name" value="Pre-rRNA-processing protein esf-2"/>
    <property type="match status" value="1"/>
</dbReference>
<dbReference type="Pfam" id="PF00076">
    <property type="entry name" value="RRM_1"/>
    <property type="match status" value="1"/>
</dbReference>
<dbReference type="InterPro" id="IPR000504">
    <property type="entry name" value="RRM_dom"/>
</dbReference>
<dbReference type="PANTHER" id="PTHR12311:SF7">
    <property type="entry name" value="ACTIVATOR OF BASAL TRANSCRIPTION 1"/>
    <property type="match status" value="1"/>
</dbReference>
<feature type="domain" description="RRM" evidence="11">
    <location>
        <begin position="122"/>
        <end position="204"/>
    </location>
</feature>
<feature type="compositionally biased region" description="Basic and acidic residues" evidence="10">
    <location>
        <begin position="311"/>
        <end position="321"/>
    </location>
</feature>
<dbReference type="GO" id="GO:0000447">
    <property type="term" value="P:endonucleolytic cleavage in ITS1 to separate SSU-rRNA from 5.8S rRNA and LSU-rRNA from tricistronic rRNA transcript (SSU-rRNA, 5.8S rRNA, LSU-rRNA)"/>
    <property type="evidence" value="ECO:0007669"/>
    <property type="project" value="TreeGrafter"/>
</dbReference>
<feature type="region of interest" description="Disordered" evidence="10">
    <location>
        <begin position="1"/>
        <end position="113"/>
    </location>
</feature>
<evidence type="ECO:0000256" key="9">
    <source>
        <dbReference type="PROSITE-ProRule" id="PRU00176"/>
    </source>
</evidence>
<comment type="subcellular location">
    <subcellularLocation>
        <location evidence="1">Nucleus</location>
        <location evidence="1">Nucleolus</location>
    </subcellularLocation>
</comment>
<evidence type="ECO:0000259" key="11">
    <source>
        <dbReference type="PROSITE" id="PS50102"/>
    </source>
</evidence>
<evidence type="ECO:0000256" key="4">
    <source>
        <dbReference type="ARBA" id="ARBA00022552"/>
    </source>
</evidence>
<dbReference type="GO" id="GO:0000480">
    <property type="term" value="P:endonucleolytic cleavage in 5'-ETS of tricistronic rRNA transcript (SSU-rRNA, 5.8S rRNA, LSU-rRNA)"/>
    <property type="evidence" value="ECO:0007669"/>
    <property type="project" value="TreeGrafter"/>
</dbReference>
<dbReference type="SMART" id="SM00360">
    <property type="entry name" value="RRM"/>
    <property type="match status" value="1"/>
</dbReference>
<dbReference type="GO" id="GO:0034462">
    <property type="term" value="P:small-subunit processome assembly"/>
    <property type="evidence" value="ECO:0007669"/>
    <property type="project" value="TreeGrafter"/>
</dbReference>
<keyword evidence="5 9" id="KW-0694">RNA-binding</keyword>
<gene>
    <name evidence="12" type="ORF">KHLLAP_LOCUS12696</name>
</gene>
<dbReference type="InterPro" id="IPR034353">
    <property type="entry name" value="ABT1/ESF2_RRM"/>
</dbReference>
<keyword evidence="4" id="KW-0698">rRNA processing</keyword>
<comment type="function">
    <text evidence="7">Involved in the small subunit (SSU) processome assembly and function, and in the 18S rRNA synthesis. Required for the early cleavages at sites A0, A1 and A2.</text>
</comment>
<dbReference type="GO" id="GO:0005730">
    <property type="term" value="C:nucleolus"/>
    <property type="evidence" value="ECO:0007669"/>
    <property type="project" value="UniProtKB-SubCell"/>
</dbReference>
<evidence type="ECO:0000256" key="10">
    <source>
        <dbReference type="SAM" id="MobiDB-lite"/>
    </source>
</evidence>
<evidence type="ECO:0000256" key="3">
    <source>
        <dbReference type="ARBA" id="ARBA00022517"/>
    </source>
</evidence>
<evidence type="ECO:0000256" key="1">
    <source>
        <dbReference type="ARBA" id="ARBA00004604"/>
    </source>
</evidence>
<protein>
    <recommendedName>
        <fullName evidence="8">18S rRNA factor 2</fullName>
    </recommendedName>
</protein>
<dbReference type="AlphaFoldDB" id="A0AAI8YPE3"/>
<evidence type="ECO:0000256" key="8">
    <source>
        <dbReference type="ARBA" id="ARBA00032634"/>
    </source>
</evidence>
<sequence length="327" mass="36320">MAPEKRNQFLDPDESDDDGSQGYDSEAEQVQKGGRTAKRRKLGDNVASDEDDALSADEYNDESDEPTVTSQPKTETLTPKNLPDKADGEKSKSRNRAELPDVSRPLTKKNLVASQKAVKKSGVIYISRVPPGMKTAKLRNLLEPLGTINRIWCAPEDPQIRSRRIKSGGNKKKNFTEGWIEFVNKKEAKAAVELLNGNLIGGKKGSYFRDDVWSLIYLKGFKWNNLTEQIASETAERASRMRAEISKEQRNTKEFVRNIEQGKMLEGIESKAAAKKGSGDGNPDKASSLAERSGQPKSKLKFTQSAVGNKGTDKAPEEAQRVFRQLF</sequence>
<dbReference type="InterPro" id="IPR012677">
    <property type="entry name" value="Nucleotide-bd_a/b_plait_sf"/>
</dbReference>
<evidence type="ECO:0000256" key="6">
    <source>
        <dbReference type="ARBA" id="ARBA00023242"/>
    </source>
</evidence>
<evidence type="ECO:0000313" key="12">
    <source>
        <dbReference type="EMBL" id="CAJ2512228.1"/>
    </source>
</evidence>